<dbReference type="EMBL" id="AGUD01000163">
    <property type="protein sequence ID" value="EHN11106.1"/>
    <property type="molecule type" value="Genomic_DNA"/>
</dbReference>
<sequence>MVLAEALAELTAARRTANPHALRTALRRVAESAVTWRERI</sequence>
<dbReference type="AlphaFoldDB" id="H0E5E9"/>
<organism evidence="1 2">
    <name type="scientific">Patulibacter medicamentivorans</name>
    <dbReference type="NCBI Taxonomy" id="1097667"/>
    <lineage>
        <taxon>Bacteria</taxon>
        <taxon>Bacillati</taxon>
        <taxon>Actinomycetota</taxon>
        <taxon>Thermoleophilia</taxon>
        <taxon>Solirubrobacterales</taxon>
        <taxon>Patulibacteraceae</taxon>
        <taxon>Patulibacter</taxon>
    </lineage>
</organism>
<comment type="caution">
    <text evidence="1">The sequence shown here is derived from an EMBL/GenBank/DDBJ whole genome shotgun (WGS) entry which is preliminary data.</text>
</comment>
<protein>
    <submittedName>
        <fullName evidence="1">Uncharacterized protein</fullName>
    </submittedName>
</protein>
<proteinExistence type="predicted"/>
<dbReference type="Proteomes" id="UP000005143">
    <property type="component" value="Unassembled WGS sequence"/>
</dbReference>
<keyword evidence="2" id="KW-1185">Reference proteome</keyword>
<reference evidence="1 2" key="1">
    <citation type="journal article" date="2013" name="Biodegradation">
        <title>Quantitative proteomic analysis of ibuprofen-degrading Patulibacter sp. strain I11.</title>
        <authorList>
            <person name="Almeida B."/>
            <person name="Kjeldal H."/>
            <person name="Lolas I."/>
            <person name="Knudsen A.D."/>
            <person name="Carvalho G."/>
            <person name="Nielsen K.L."/>
            <person name="Barreto Crespo M.T."/>
            <person name="Stensballe A."/>
            <person name="Nielsen J.L."/>
        </authorList>
    </citation>
    <scope>NUCLEOTIDE SEQUENCE [LARGE SCALE GENOMIC DNA]</scope>
    <source>
        <strain evidence="1 2">I11</strain>
    </source>
</reference>
<name>H0E5E9_9ACTN</name>
<gene>
    <name evidence="1" type="ORF">PAI11_20400</name>
</gene>
<evidence type="ECO:0000313" key="1">
    <source>
        <dbReference type="EMBL" id="EHN11106.1"/>
    </source>
</evidence>
<evidence type="ECO:0000313" key="2">
    <source>
        <dbReference type="Proteomes" id="UP000005143"/>
    </source>
</evidence>
<accession>H0E5E9</accession>